<dbReference type="EMBL" id="FXSZ01000003">
    <property type="protein sequence ID" value="SMO52669.1"/>
    <property type="molecule type" value="Genomic_DNA"/>
</dbReference>
<organism evidence="1 2">
    <name type="scientific">Solitalea koreensis</name>
    <dbReference type="NCBI Taxonomy" id="543615"/>
    <lineage>
        <taxon>Bacteria</taxon>
        <taxon>Pseudomonadati</taxon>
        <taxon>Bacteroidota</taxon>
        <taxon>Sphingobacteriia</taxon>
        <taxon>Sphingobacteriales</taxon>
        <taxon>Sphingobacteriaceae</taxon>
        <taxon>Solitalea</taxon>
    </lineage>
</organism>
<dbReference type="AlphaFoldDB" id="A0A521BZN8"/>
<evidence type="ECO:0000313" key="2">
    <source>
        <dbReference type="Proteomes" id="UP000315971"/>
    </source>
</evidence>
<sequence length="46" mass="5137">MTASCMVVGAEIHKNLKYIKQGASKPVRAVQQKEDEILLVIIKQIN</sequence>
<name>A0A521BZN8_9SPHI</name>
<reference evidence="1 2" key="1">
    <citation type="submission" date="2017-05" db="EMBL/GenBank/DDBJ databases">
        <authorList>
            <person name="Varghese N."/>
            <person name="Submissions S."/>
        </authorList>
    </citation>
    <scope>NUCLEOTIDE SEQUENCE [LARGE SCALE GENOMIC DNA]</scope>
    <source>
        <strain evidence="1 2">DSM 21342</strain>
    </source>
</reference>
<dbReference type="Proteomes" id="UP000315971">
    <property type="component" value="Unassembled WGS sequence"/>
</dbReference>
<protein>
    <submittedName>
        <fullName evidence="1">Uncharacterized protein</fullName>
    </submittedName>
</protein>
<evidence type="ECO:0000313" key="1">
    <source>
        <dbReference type="EMBL" id="SMO52669.1"/>
    </source>
</evidence>
<proteinExistence type="predicted"/>
<gene>
    <name evidence="1" type="ORF">SAMN06265350_10380</name>
</gene>
<keyword evidence="2" id="KW-1185">Reference proteome</keyword>
<accession>A0A521BZN8</accession>
<dbReference type="RefSeq" id="WP_185955196.1">
    <property type="nucleotide sequence ID" value="NZ_FXSZ01000003.1"/>
</dbReference>